<evidence type="ECO:0000313" key="1">
    <source>
        <dbReference type="EMBL" id="MCW4471691.1"/>
    </source>
</evidence>
<name>A0ABT3JT82_9XANT</name>
<keyword evidence="2" id="KW-1185">Reference proteome</keyword>
<reference evidence="1 2" key="1">
    <citation type="submission" date="2022-10" db="EMBL/GenBank/DDBJ databases">
        <title>Xanthomonas sp. H13-6.</title>
        <authorList>
            <person name="Liu X."/>
            <person name="Deng Z."/>
            <person name="Jiang Y."/>
            <person name="Yu T."/>
            <person name="Ai J."/>
        </authorList>
    </citation>
    <scope>NUCLEOTIDE SEQUENCE [LARGE SCALE GENOMIC DNA]</scope>
    <source>
        <strain evidence="1 2">H13-6</strain>
    </source>
</reference>
<comment type="caution">
    <text evidence="1">The sequence shown here is derived from an EMBL/GenBank/DDBJ whole genome shotgun (WGS) entry which is preliminary data.</text>
</comment>
<proteinExistence type="predicted"/>
<evidence type="ECO:0000313" key="2">
    <source>
        <dbReference type="Proteomes" id="UP001209922"/>
    </source>
</evidence>
<dbReference type="Gene3D" id="2.30.30.720">
    <property type="entry name" value="Protein of unknown function (DUF3247)"/>
    <property type="match status" value="1"/>
</dbReference>
<dbReference type="EMBL" id="JAPCHY010000003">
    <property type="protein sequence ID" value="MCW4471691.1"/>
    <property type="molecule type" value="Genomic_DNA"/>
</dbReference>
<dbReference type="Pfam" id="PF11607">
    <property type="entry name" value="DUF3247"/>
    <property type="match status" value="1"/>
</dbReference>
<dbReference type="Proteomes" id="UP001209922">
    <property type="component" value="Unassembled WGS sequence"/>
</dbReference>
<dbReference type="RefSeq" id="WP_265126654.1">
    <property type="nucleotide sequence ID" value="NZ_JAPCHY010000003.1"/>
</dbReference>
<organism evidence="1 2">
    <name type="scientific">Xanthomonas chitinilytica</name>
    <dbReference type="NCBI Taxonomy" id="2989819"/>
    <lineage>
        <taxon>Bacteria</taxon>
        <taxon>Pseudomonadati</taxon>
        <taxon>Pseudomonadota</taxon>
        <taxon>Gammaproteobacteria</taxon>
        <taxon>Lysobacterales</taxon>
        <taxon>Lysobacteraceae</taxon>
        <taxon>Xanthomonas</taxon>
    </lineage>
</organism>
<dbReference type="InterPro" id="IPR021649">
    <property type="entry name" value="DUF3247"/>
</dbReference>
<protein>
    <submittedName>
        <fullName evidence="1">DUF3247 family protein</fullName>
    </submittedName>
</protein>
<sequence length="97" mass="11100">MARYAPHVYSDQPRIAALEALIAQLPDEARVQLTLDDGTRVLGTVSVRPALQLFFDHDNRQGMNAMVRIDDLDQPVQQHRIWLDRISEVRSLPPLEQ</sequence>
<accession>A0ABT3JT82</accession>
<gene>
    <name evidence="1" type="ORF">OK345_04115</name>
</gene>